<dbReference type="Pfam" id="PF00534">
    <property type="entry name" value="Glycos_transf_1"/>
    <property type="match status" value="1"/>
</dbReference>
<dbReference type="SUPFAM" id="SSF53756">
    <property type="entry name" value="UDP-Glycosyltransferase/glycogen phosphorylase"/>
    <property type="match status" value="1"/>
</dbReference>
<evidence type="ECO:0000313" key="3">
    <source>
        <dbReference type="EMBL" id="KHT54101.1"/>
    </source>
</evidence>
<keyword evidence="3" id="KW-0808">Transferase</keyword>
<accession>A0A0B3XWW3</accession>
<evidence type="ECO:0000259" key="1">
    <source>
        <dbReference type="Pfam" id="PF00534"/>
    </source>
</evidence>
<proteinExistence type="predicted"/>
<organism evidence="3 4">
    <name type="scientific">Alteromonas marina</name>
    <dbReference type="NCBI Taxonomy" id="203795"/>
    <lineage>
        <taxon>Bacteria</taxon>
        <taxon>Pseudomonadati</taxon>
        <taxon>Pseudomonadota</taxon>
        <taxon>Gammaproteobacteria</taxon>
        <taxon>Alteromonadales</taxon>
        <taxon>Alteromonadaceae</taxon>
        <taxon>Alteromonas/Salinimonas group</taxon>
        <taxon>Alteromonas</taxon>
    </lineage>
</organism>
<dbReference type="RefSeq" id="WP_039218252.1">
    <property type="nucleotide sequence ID" value="NZ_JWLW01000012.1"/>
</dbReference>
<gene>
    <name evidence="3" type="ORF">RJ41_06025</name>
</gene>
<evidence type="ECO:0000259" key="2">
    <source>
        <dbReference type="Pfam" id="PF13439"/>
    </source>
</evidence>
<dbReference type="PANTHER" id="PTHR45947">
    <property type="entry name" value="SULFOQUINOVOSYL TRANSFERASE SQD2"/>
    <property type="match status" value="1"/>
</dbReference>
<feature type="domain" description="Glycosyltransferase subfamily 4-like N-terminal" evidence="2">
    <location>
        <begin position="14"/>
        <end position="171"/>
    </location>
</feature>
<dbReference type="InterPro" id="IPR001296">
    <property type="entry name" value="Glyco_trans_1"/>
</dbReference>
<dbReference type="InterPro" id="IPR050194">
    <property type="entry name" value="Glycosyltransferase_grp1"/>
</dbReference>
<keyword evidence="4" id="KW-1185">Reference proteome</keyword>
<feature type="domain" description="Glycosyl transferase family 1" evidence="1">
    <location>
        <begin position="180"/>
        <end position="340"/>
    </location>
</feature>
<dbReference type="GO" id="GO:0016757">
    <property type="term" value="F:glycosyltransferase activity"/>
    <property type="evidence" value="ECO:0007669"/>
    <property type="project" value="InterPro"/>
</dbReference>
<dbReference type="OrthoDB" id="9768937at2"/>
<sequence>MKVLQFICSTGFYGAERWVLALSKHLPDSVSSELVVTLEPGTEELELVKQFKAIGKTHHIPMQGRFDLRAVSKLADLIQEQDIDIIHTHGYKSDILGVVAARKAGIPCVVTPHGFENAADLKLRLFIWLGCQSMRFADKVVPLSKQLMSDVEKFNISPDKLEYIQNGVDLSEVEAVRQTKTDKPKEKKTIGFVGQMISRKNIKAILDCFESLYKKRQDIELVLLGDGEDRPSLEAYSKTLASASDIHFLGFRNDRLQLLRDFDLFVMTSTLEGIPRCLMEACAMEIPVSAYDIAGIDQLITHNESGLLAPLHNSKQLEKDWERLLDDKALATSLAQNSKSFVEANFSAKRMADEYLELFEGILKESVNA</sequence>
<dbReference type="AlphaFoldDB" id="A0A0B3XWW3"/>
<dbReference type="Pfam" id="PF13439">
    <property type="entry name" value="Glyco_transf_4"/>
    <property type="match status" value="1"/>
</dbReference>
<protein>
    <submittedName>
        <fullName evidence="3">Glycosyl transferase family 1</fullName>
    </submittedName>
</protein>
<dbReference type="InterPro" id="IPR028098">
    <property type="entry name" value="Glyco_trans_4-like_N"/>
</dbReference>
<evidence type="ECO:0000313" key="4">
    <source>
        <dbReference type="Proteomes" id="UP000031197"/>
    </source>
</evidence>
<dbReference type="Gene3D" id="3.40.50.2000">
    <property type="entry name" value="Glycogen Phosphorylase B"/>
    <property type="match status" value="2"/>
</dbReference>
<dbReference type="Proteomes" id="UP000031197">
    <property type="component" value="Unassembled WGS sequence"/>
</dbReference>
<dbReference type="PANTHER" id="PTHR45947:SF3">
    <property type="entry name" value="SULFOQUINOVOSYL TRANSFERASE SQD2"/>
    <property type="match status" value="1"/>
</dbReference>
<reference evidence="3 4" key="1">
    <citation type="submission" date="2014-12" db="EMBL/GenBank/DDBJ databases">
        <title>Genome sequencing of Alteromonas marina AD001.</title>
        <authorList>
            <person name="Adrian T.G.S."/>
            <person name="Chan K.G."/>
        </authorList>
    </citation>
    <scope>NUCLEOTIDE SEQUENCE [LARGE SCALE GENOMIC DNA]</scope>
    <source>
        <strain evidence="3 4">AD001</strain>
    </source>
</reference>
<name>A0A0B3XWW3_9ALTE</name>
<dbReference type="EMBL" id="JWLW01000012">
    <property type="protein sequence ID" value="KHT54101.1"/>
    <property type="molecule type" value="Genomic_DNA"/>
</dbReference>
<comment type="caution">
    <text evidence="3">The sequence shown here is derived from an EMBL/GenBank/DDBJ whole genome shotgun (WGS) entry which is preliminary data.</text>
</comment>